<dbReference type="EMBL" id="BJVQ01000037">
    <property type="protein sequence ID" value="GEL47426.1"/>
    <property type="molecule type" value="Genomic_DNA"/>
</dbReference>
<dbReference type="Proteomes" id="UP000321723">
    <property type="component" value="Unassembled WGS sequence"/>
</dbReference>
<dbReference type="AlphaFoldDB" id="A0A511FDV0"/>
<comment type="caution">
    <text evidence="1">The sequence shown here is derived from an EMBL/GenBank/DDBJ whole genome shotgun (WGS) entry which is preliminary data.</text>
</comment>
<evidence type="ECO:0000313" key="1">
    <source>
        <dbReference type="EMBL" id="GEL47426.1"/>
    </source>
</evidence>
<organism evidence="1 3">
    <name type="scientific">Cellulomonas hominis</name>
    <dbReference type="NCBI Taxonomy" id="156981"/>
    <lineage>
        <taxon>Bacteria</taxon>
        <taxon>Bacillati</taxon>
        <taxon>Actinomycetota</taxon>
        <taxon>Actinomycetes</taxon>
        <taxon>Micrococcales</taxon>
        <taxon>Cellulomonadaceae</taxon>
        <taxon>Cellulomonas</taxon>
    </lineage>
</organism>
<accession>A0A511FDV0</accession>
<reference evidence="1 3" key="1">
    <citation type="submission" date="2019-07" db="EMBL/GenBank/DDBJ databases">
        <title>Whole genome shotgun sequence of Cellulomonas hominis NBRC 16055.</title>
        <authorList>
            <person name="Hosoyama A."/>
            <person name="Uohara A."/>
            <person name="Ohji S."/>
            <person name="Ichikawa N."/>
        </authorList>
    </citation>
    <scope>NUCLEOTIDE SEQUENCE [LARGE SCALE GENOMIC DNA]</scope>
    <source>
        <strain evidence="1 3">NBRC 16055</strain>
    </source>
</reference>
<evidence type="ECO:0000313" key="2">
    <source>
        <dbReference type="EMBL" id="MBB5472509.1"/>
    </source>
</evidence>
<proteinExistence type="predicted"/>
<name>A0A511FDV0_9CELL</name>
<keyword evidence="3" id="KW-1185">Reference proteome</keyword>
<sequence>MAGDPTLAHAYAEALRLYARDITTMALAAECGTRDDHARAALRTSATWQNEVEPARRAWELTVPVDYEISKDREG</sequence>
<dbReference type="Proteomes" id="UP000564629">
    <property type="component" value="Unassembled WGS sequence"/>
</dbReference>
<dbReference type="EMBL" id="JACHDN010000001">
    <property type="protein sequence ID" value="MBB5472509.1"/>
    <property type="molecule type" value="Genomic_DNA"/>
</dbReference>
<reference evidence="2 4" key="2">
    <citation type="submission" date="2020-08" db="EMBL/GenBank/DDBJ databases">
        <title>Sequencing the genomes of 1000 actinobacteria strains.</title>
        <authorList>
            <person name="Klenk H.-P."/>
        </authorList>
    </citation>
    <scope>NUCLEOTIDE SEQUENCE [LARGE SCALE GENOMIC DNA]</scope>
    <source>
        <strain evidence="2 4">DSM 9581</strain>
    </source>
</reference>
<protein>
    <submittedName>
        <fullName evidence="1">Uncharacterized protein</fullName>
    </submittedName>
</protein>
<evidence type="ECO:0000313" key="3">
    <source>
        <dbReference type="Proteomes" id="UP000321723"/>
    </source>
</evidence>
<gene>
    <name evidence="1" type="ORF">CHO01_25420</name>
    <name evidence="2" type="ORF">HNR08_001245</name>
</gene>
<dbReference type="RefSeq" id="WP_146838510.1">
    <property type="nucleotide sequence ID" value="NZ_BJVQ01000037.1"/>
</dbReference>
<evidence type="ECO:0000313" key="4">
    <source>
        <dbReference type="Proteomes" id="UP000564629"/>
    </source>
</evidence>